<feature type="domain" description="Heparin-sulfate lyase N-terminal" evidence="6">
    <location>
        <begin position="241"/>
        <end position="437"/>
    </location>
</feature>
<evidence type="ECO:0008006" key="9">
    <source>
        <dbReference type="Google" id="ProtNLM"/>
    </source>
</evidence>
<name>A0ABQ3KCZ1_9PSEU</name>
<dbReference type="Pfam" id="PF07940">
    <property type="entry name" value="Hepar_II_III_C"/>
    <property type="match status" value="1"/>
</dbReference>
<sequence>MPRHDRHRADPLEAAVPGCAGHGAGPAGAASGGAEGGRGSVECGGFGGGEVGFGPAGGAAVLGGGEGGRGSVECGGFGGAEGGCGPAGGTAVPGRAGHGAGPAGAASGGGGAAMMGPGWYLRRLSRMGPAEVVGRARHAVVQRQWRPALPTPPDWPAHPRFTATLPAGVLGKVSGEAVARLLATADELMAGRAEFFGVERTDFAAPDWFLDPKTGRRAPSDVYAFDVPYRSEDTVGDIKQIWEPSRHQHLTVLAAAYALTGSPAYATRAAEHLRSWWAANPPLQGPHWVSGIELGIRLLSWVWTRRLLDGWPGAAELFEENPDFQLQLWHHQNWLATLRSHGSSANNHVIAEDAGLLAAACAFGWFPESAGWRTAAMRSLDVQLGRNTFASGLNAELASEYHGLVLELGLAAAVEADAAGTPVPDSTWDVLLRMTDALASIVDNRMRPPRQGDADDGFGLIVDGASTDRWASLLASGEALFGRLDWWPPIPGDDVRTPLLASLVSRTPRAAGVRPGRRPAHLRDAGMTILRSGPVWVRCDGGPHGFLSIAAHAHADALSLEVRHDGVDVLADPGTFCYHGEPQWRSYFRSTLGHNTLELAGRDQSVSGGPFLWTRHAVTKVLEVHTPDDGPSRWSAAHDGYAPALHRRTVELDGDELRIVDEVLGDGSPGSARLAFHFGPSVTVMLDGTTARLRWPAALDAPLVGDRGSKGGSAPAGSVVAGADAADGGRSAGSAADPVVGRVSGSLTGAVRTAVMELPSELAWTVHRGETEPPLGWYSAGFGRKEPATTLVGSGSPGHLTTLLRFS</sequence>
<protein>
    <recommendedName>
        <fullName evidence="9">Heparin-sulfate lyase N-terminal domain-containing protein</fullName>
    </recommendedName>
</protein>
<comment type="caution">
    <text evidence="7">The sequence shown here is derived from an EMBL/GenBank/DDBJ whole genome shotgun (WGS) entry which is preliminary data.</text>
</comment>
<dbReference type="InterPro" id="IPR008929">
    <property type="entry name" value="Chondroitin_lyas"/>
</dbReference>
<evidence type="ECO:0000313" key="8">
    <source>
        <dbReference type="Proteomes" id="UP000649955"/>
    </source>
</evidence>
<evidence type="ECO:0000259" key="5">
    <source>
        <dbReference type="Pfam" id="PF07940"/>
    </source>
</evidence>
<dbReference type="Gene3D" id="2.70.98.70">
    <property type="match status" value="1"/>
</dbReference>
<dbReference type="InterPro" id="IPR012480">
    <property type="entry name" value="Hepar_II_III_C"/>
</dbReference>
<evidence type="ECO:0000256" key="2">
    <source>
        <dbReference type="ARBA" id="ARBA00022729"/>
    </source>
</evidence>
<accession>A0ABQ3KCZ1</accession>
<comment type="subcellular location">
    <subcellularLocation>
        <location evidence="1">Periplasm</location>
    </subcellularLocation>
</comment>
<dbReference type="InterPro" id="IPR031680">
    <property type="entry name" value="Hepar_II_III_N"/>
</dbReference>
<gene>
    <name evidence="7" type="ORF">GCM10017567_36740</name>
</gene>
<dbReference type="PANTHER" id="PTHR39210">
    <property type="entry name" value="HEPARIN-SULFATE LYASE"/>
    <property type="match status" value="1"/>
</dbReference>
<dbReference type="EMBL" id="BNAW01000014">
    <property type="protein sequence ID" value="GHG15359.1"/>
    <property type="molecule type" value="Genomic_DNA"/>
</dbReference>
<feature type="domain" description="Heparinase II/III-like C-terminal" evidence="5">
    <location>
        <begin position="515"/>
        <end position="796"/>
    </location>
</feature>
<keyword evidence="4" id="KW-0456">Lyase</keyword>
<dbReference type="Proteomes" id="UP000649955">
    <property type="component" value="Unassembled WGS sequence"/>
</dbReference>
<keyword evidence="8" id="KW-1185">Reference proteome</keyword>
<keyword evidence="3" id="KW-0574">Periplasm</keyword>
<dbReference type="Pfam" id="PF16889">
    <property type="entry name" value="Hepar_II_III_N"/>
    <property type="match status" value="1"/>
</dbReference>
<dbReference type="SUPFAM" id="SSF48230">
    <property type="entry name" value="Chondroitin AC/alginate lyase"/>
    <property type="match status" value="1"/>
</dbReference>
<reference evidence="8" key="1">
    <citation type="journal article" date="2019" name="Int. J. Syst. Evol. Microbiol.">
        <title>The Global Catalogue of Microorganisms (GCM) 10K type strain sequencing project: providing services to taxonomists for standard genome sequencing and annotation.</title>
        <authorList>
            <consortium name="The Broad Institute Genomics Platform"/>
            <consortium name="The Broad Institute Genome Sequencing Center for Infectious Disease"/>
            <person name="Wu L."/>
            <person name="Ma J."/>
        </authorList>
    </citation>
    <scope>NUCLEOTIDE SEQUENCE [LARGE SCALE GENOMIC DNA]</scope>
    <source>
        <strain evidence="8">CGMCC 4.7680</strain>
    </source>
</reference>
<organism evidence="7 8">
    <name type="scientific">Amycolatopsis bullii</name>
    <dbReference type="NCBI Taxonomy" id="941987"/>
    <lineage>
        <taxon>Bacteria</taxon>
        <taxon>Bacillati</taxon>
        <taxon>Actinomycetota</taxon>
        <taxon>Actinomycetes</taxon>
        <taxon>Pseudonocardiales</taxon>
        <taxon>Pseudonocardiaceae</taxon>
        <taxon>Amycolatopsis</taxon>
    </lineage>
</organism>
<dbReference type="Gene3D" id="1.50.10.100">
    <property type="entry name" value="Chondroitin AC/alginate lyase"/>
    <property type="match status" value="1"/>
</dbReference>
<evidence type="ECO:0000256" key="4">
    <source>
        <dbReference type="ARBA" id="ARBA00023239"/>
    </source>
</evidence>
<dbReference type="PANTHER" id="PTHR39210:SF1">
    <property type="entry name" value="HEPARIN-SULFATE LYASE"/>
    <property type="match status" value="1"/>
</dbReference>
<evidence type="ECO:0000313" key="7">
    <source>
        <dbReference type="EMBL" id="GHG15359.1"/>
    </source>
</evidence>
<evidence type="ECO:0000256" key="3">
    <source>
        <dbReference type="ARBA" id="ARBA00022764"/>
    </source>
</evidence>
<keyword evidence="2" id="KW-0732">Signal</keyword>
<evidence type="ECO:0000259" key="6">
    <source>
        <dbReference type="Pfam" id="PF16889"/>
    </source>
</evidence>
<proteinExistence type="predicted"/>
<evidence type="ECO:0000256" key="1">
    <source>
        <dbReference type="ARBA" id="ARBA00004418"/>
    </source>
</evidence>